<evidence type="ECO:0000313" key="3">
    <source>
        <dbReference type="Proteomes" id="UP000184041"/>
    </source>
</evidence>
<accession>A0A1M4ZVE0</accession>
<dbReference type="AlphaFoldDB" id="A0A1M4ZVE0"/>
<protein>
    <submittedName>
        <fullName evidence="2">Uncharacterized protein</fullName>
    </submittedName>
</protein>
<reference evidence="2 3" key="1">
    <citation type="submission" date="2016-11" db="EMBL/GenBank/DDBJ databases">
        <authorList>
            <person name="Jaros S."/>
            <person name="Januszkiewicz K."/>
            <person name="Wedrychowicz H."/>
        </authorList>
    </citation>
    <scope>NUCLEOTIDE SEQUENCE [LARGE SCALE GENOMIC DNA]</scope>
    <source>
        <strain evidence="2 3">DSM 21986</strain>
    </source>
</reference>
<dbReference type="Proteomes" id="UP000184041">
    <property type="component" value="Unassembled WGS sequence"/>
</dbReference>
<feature type="region of interest" description="Disordered" evidence="1">
    <location>
        <begin position="29"/>
        <end position="48"/>
    </location>
</feature>
<sequence length="48" mass="5357">MVYHRTSTRHGVSYEKDNNADVVFCGSYSHNGDDNGLRAGERGRQLAD</sequence>
<gene>
    <name evidence="2" type="ORF">SAMN05443144_106148</name>
</gene>
<evidence type="ECO:0000313" key="2">
    <source>
        <dbReference type="EMBL" id="SHF21964.1"/>
    </source>
</evidence>
<dbReference type="STRING" id="1194090.SAMN05443144_106148"/>
<feature type="compositionally biased region" description="Basic and acidic residues" evidence="1">
    <location>
        <begin position="31"/>
        <end position="48"/>
    </location>
</feature>
<name>A0A1M4ZVE0_9BACT</name>
<proteinExistence type="predicted"/>
<dbReference type="EMBL" id="FQUS01000006">
    <property type="protein sequence ID" value="SHF21964.1"/>
    <property type="molecule type" value="Genomic_DNA"/>
</dbReference>
<keyword evidence="3" id="KW-1185">Reference proteome</keyword>
<organism evidence="2 3">
    <name type="scientific">Fodinibius roseus</name>
    <dbReference type="NCBI Taxonomy" id="1194090"/>
    <lineage>
        <taxon>Bacteria</taxon>
        <taxon>Pseudomonadati</taxon>
        <taxon>Balneolota</taxon>
        <taxon>Balneolia</taxon>
        <taxon>Balneolales</taxon>
        <taxon>Balneolaceae</taxon>
        <taxon>Fodinibius</taxon>
    </lineage>
</organism>
<evidence type="ECO:0000256" key="1">
    <source>
        <dbReference type="SAM" id="MobiDB-lite"/>
    </source>
</evidence>